<dbReference type="SMART" id="SM00637">
    <property type="entry name" value="CBD_II"/>
    <property type="match status" value="1"/>
</dbReference>
<feature type="compositionally biased region" description="Low complexity" evidence="8">
    <location>
        <begin position="384"/>
        <end position="399"/>
    </location>
</feature>
<dbReference type="InterPro" id="IPR008965">
    <property type="entry name" value="CBM2/CBM3_carb-bd_dom_sf"/>
</dbReference>
<evidence type="ECO:0000256" key="7">
    <source>
        <dbReference type="RuleBase" id="RU361153"/>
    </source>
</evidence>
<dbReference type="PANTHER" id="PTHR35923:SF2">
    <property type="entry name" value="ENDOGLUCANASE"/>
    <property type="match status" value="1"/>
</dbReference>
<dbReference type="EMBL" id="JWSZ01000008">
    <property type="protein sequence ID" value="KIC58409.1"/>
    <property type="molecule type" value="Genomic_DNA"/>
</dbReference>
<dbReference type="Gene3D" id="3.20.20.80">
    <property type="entry name" value="Glycosidases"/>
    <property type="match status" value="1"/>
</dbReference>
<dbReference type="InterPro" id="IPR018087">
    <property type="entry name" value="Glyco_hydro_5_CS"/>
</dbReference>
<evidence type="ECO:0000256" key="1">
    <source>
        <dbReference type="ARBA" id="ARBA00000966"/>
    </source>
</evidence>
<dbReference type="GO" id="GO:0030245">
    <property type="term" value="P:cellulose catabolic process"/>
    <property type="evidence" value="ECO:0007669"/>
    <property type="project" value="UniProtKB-KW"/>
</dbReference>
<keyword evidence="4 7" id="KW-0119">Carbohydrate metabolism</keyword>
<gene>
    <name evidence="11" type="ORF">RM52_06470</name>
</gene>
<comment type="similarity">
    <text evidence="7">Belongs to the glycosyl hydrolase 5 (cellulase A) family.</text>
</comment>
<keyword evidence="6 7" id="KW-0624">Polysaccharide degradation</keyword>
<evidence type="ECO:0000256" key="9">
    <source>
        <dbReference type="SAM" id="SignalP"/>
    </source>
</evidence>
<dbReference type="AlphaFoldDB" id="A0A0B4CB39"/>
<dbReference type="InterPro" id="IPR006311">
    <property type="entry name" value="TAT_signal"/>
</dbReference>
<comment type="catalytic activity">
    <reaction evidence="1 7">
        <text>Endohydrolysis of (1-&gt;4)-beta-D-glucosidic linkages in cellulose, lichenin and cereal beta-D-glucans.</text>
        <dbReference type="EC" id="3.2.1.4"/>
    </reaction>
</comment>
<evidence type="ECO:0000313" key="12">
    <source>
        <dbReference type="Proteomes" id="UP000031202"/>
    </source>
</evidence>
<comment type="caution">
    <text evidence="11">The sequence shown here is derived from an EMBL/GenBank/DDBJ whole genome shotgun (WGS) entry which is preliminary data.</text>
</comment>
<evidence type="ECO:0000256" key="4">
    <source>
        <dbReference type="ARBA" id="ARBA00023277"/>
    </source>
</evidence>
<dbReference type="SUPFAM" id="SSF49384">
    <property type="entry name" value="Carbohydrate-binding domain"/>
    <property type="match status" value="1"/>
</dbReference>
<evidence type="ECO:0000256" key="5">
    <source>
        <dbReference type="ARBA" id="ARBA00023295"/>
    </source>
</evidence>
<dbReference type="PROSITE" id="PS51173">
    <property type="entry name" value="CBM2"/>
    <property type="match status" value="1"/>
</dbReference>
<dbReference type="Proteomes" id="UP000031202">
    <property type="component" value="Unassembled WGS sequence"/>
</dbReference>
<evidence type="ECO:0000256" key="2">
    <source>
        <dbReference type="ARBA" id="ARBA00022801"/>
    </source>
</evidence>
<feature type="region of interest" description="Disordered" evidence="8">
    <location>
        <begin position="384"/>
        <end position="414"/>
    </location>
</feature>
<keyword evidence="2 7" id="KW-0378">Hydrolase</keyword>
<keyword evidence="3 7" id="KW-0136">Cellulose degradation</keyword>
<dbReference type="EC" id="3.2.1.4" evidence="7"/>
<accession>A0A0B4CB39</accession>
<evidence type="ECO:0000256" key="6">
    <source>
        <dbReference type="ARBA" id="ARBA00023326"/>
    </source>
</evidence>
<dbReference type="SUPFAM" id="SSF51445">
    <property type="entry name" value="(Trans)glycosidases"/>
    <property type="match status" value="1"/>
</dbReference>
<dbReference type="GO" id="GO:0030247">
    <property type="term" value="F:polysaccharide binding"/>
    <property type="evidence" value="ECO:0007669"/>
    <property type="project" value="UniProtKB-UniRule"/>
</dbReference>
<evidence type="ECO:0000259" key="10">
    <source>
        <dbReference type="PROSITE" id="PS51173"/>
    </source>
</evidence>
<feature type="domain" description="CBM2" evidence="10">
    <location>
        <begin position="409"/>
        <end position="511"/>
    </location>
</feature>
<keyword evidence="9" id="KW-0732">Signal</keyword>
<proteinExistence type="inferred from homology"/>
<reference evidence="11 12" key="1">
    <citation type="submission" date="2014-12" db="EMBL/GenBank/DDBJ databases">
        <title>Genome sequencing of Microbacterium hominis TPW29.</title>
        <authorList>
            <person name="Tan P.W."/>
            <person name="Chan K.-G."/>
        </authorList>
    </citation>
    <scope>NUCLEOTIDE SEQUENCE [LARGE SCALE GENOMIC DNA]</scope>
    <source>
        <strain evidence="11 12">TPW29</strain>
    </source>
</reference>
<evidence type="ECO:0000313" key="11">
    <source>
        <dbReference type="EMBL" id="KIC58409.1"/>
    </source>
</evidence>
<evidence type="ECO:0000256" key="8">
    <source>
        <dbReference type="SAM" id="MobiDB-lite"/>
    </source>
</evidence>
<dbReference type="PROSITE" id="PS00659">
    <property type="entry name" value="GLYCOSYL_HYDROL_F5"/>
    <property type="match status" value="1"/>
</dbReference>
<protein>
    <recommendedName>
        <fullName evidence="7">Endoglucanase</fullName>
        <ecNumber evidence="7">3.2.1.4</ecNumber>
    </recommendedName>
</protein>
<dbReference type="InterPro" id="IPR012291">
    <property type="entry name" value="CBM2_carb-bd_dom_sf"/>
</dbReference>
<evidence type="ECO:0000256" key="3">
    <source>
        <dbReference type="ARBA" id="ARBA00023001"/>
    </source>
</evidence>
<dbReference type="Pfam" id="PF00553">
    <property type="entry name" value="CBM_2"/>
    <property type="match status" value="1"/>
</dbReference>
<dbReference type="Gene3D" id="2.60.40.290">
    <property type="match status" value="1"/>
</dbReference>
<dbReference type="GO" id="GO:0008810">
    <property type="term" value="F:cellulase activity"/>
    <property type="evidence" value="ECO:0007669"/>
    <property type="project" value="UniProtKB-EC"/>
</dbReference>
<name>A0A0B4CB39_9MICO</name>
<dbReference type="PROSITE" id="PS51318">
    <property type="entry name" value="TAT"/>
    <property type="match status" value="1"/>
</dbReference>
<feature type="chain" id="PRO_5002100434" description="Endoglucanase" evidence="9">
    <location>
        <begin position="37"/>
        <end position="511"/>
    </location>
</feature>
<dbReference type="InterPro" id="IPR001547">
    <property type="entry name" value="Glyco_hydro_5"/>
</dbReference>
<sequence length="511" mass="53821">MNDRRRLGIRRLVSLAALAASALLAVSTVAPMSAQAAADGWWHTSGSRIVAADGSTVTIKAANWFGLETPNCAPHGLWSITLDEGLAQIAAMGFNTVRLPYSNQCLAASTTSSIDASRNPDLVSLTPLQLMDAVIAKARAHGLRVILDRHRIESSGQSKLWYTSTYSEKRWIDDWVMLANRYRDDPTVVGADLHNEPHGSACWGCGDTSRDWWAAATRAGNAVLAANPRLLIIVDGVERQNDASTTWWGGGLKDAGAEPVVLATPNRVVYSPHEYPASVYGQSWFSAPNYPANLPSVWEANWGYLARTGSAPIFVGEFGTKLETTSDAQWLRALVSYLGTNGLSFGYWSFNPNSGDTGGLVADDGKTPQTAKLAALAPLLAGGSATPMPSPSASATWTPSPTPTPTSLPSPGSAPVSATWMLQSAWQDGYVAEFSVSASRAVGGWTISWSSPGATQVVNAWGMTCAVASGTITCTGKDWAGPLAAGQSVRVGLQVAATAAPSSPRLTVTTN</sequence>
<dbReference type="InterPro" id="IPR017853">
    <property type="entry name" value="GH"/>
</dbReference>
<organism evidence="11 12">
    <name type="scientific">Microbacterium hominis</name>
    <dbReference type="NCBI Taxonomy" id="162426"/>
    <lineage>
        <taxon>Bacteria</taxon>
        <taxon>Bacillati</taxon>
        <taxon>Actinomycetota</taxon>
        <taxon>Actinomycetes</taxon>
        <taxon>Micrococcales</taxon>
        <taxon>Microbacteriaceae</taxon>
        <taxon>Microbacterium</taxon>
    </lineage>
</organism>
<dbReference type="InterPro" id="IPR001919">
    <property type="entry name" value="CBD2"/>
</dbReference>
<feature type="signal peptide" evidence="9">
    <location>
        <begin position="1"/>
        <end position="36"/>
    </location>
</feature>
<keyword evidence="5 7" id="KW-0326">Glycosidase</keyword>
<dbReference type="RefSeq" id="WP_039414714.1">
    <property type="nucleotide sequence ID" value="NZ_JWSZ01000008.1"/>
</dbReference>
<dbReference type="Pfam" id="PF00150">
    <property type="entry name" value="Cellulase"/>
    <property type="match status" value="1"/>
</dbReference>
<dbReference type="PANTHER" id="PTHR35923">
    <property type="entry name" value="MAJOR EXTRACELLULAR ENDOGLUCANASE"/>
    <property type="match status" value="1"/>
</dbReference>